<keyword evidence="3" id="KW-1185">Reference proteome</keyword>
<evidence type="ECO:0000313" key="2">
    <source>
        <dbReference type="EMBL" id="MBA8929474.1"/>
    </source>
</evidence>
<organism evidence="2 3">
    <name type="scientific">Kutzneria viridogrisea</name>
    <dbReference type="NCBI Taxonomy" id="47990"/>
    <lineage>
        <taxon>Bacteria</taxon>
        <taxon>Bacillati</taxon>
        <taxon>Actinomycetota</taxon>
        <taxon>Actinomycetes</taxon>
        <taxon>Pseudonocardiales</taxon>
        <taxon>Pseudonocardiaceae</taxon>
        <taxon>Kutzneria</taxon>
    </lineage>
</organism>
<evidence type="ECO:0000259" key="1">
    <source>
        <dbReference type="PROSITE" id="PS00028"/>
    </source>
</evidence>
<accession>A0ABR6BRD8</accession>
<sequence length="130" mass="14792">MHQRSDILDYDPDGNSYLRRSVFRASSVDIRIAHLPETCDGEIRRLIHTALDPRTVDLSSLIHTVTDPQTWDVVGVAVCGAHLLPMYRPTCASSQWYACRACLELYRLLKDLREHQPILRHLASINQLAA</sequence>
<name>A0ABR6BRD8_9PSEU</name>
<dbReference type="PROSITE" id="PS00028">
    <property type="entry name" value="ZINC_FINGER_C2H2_1"/>
    <property type="match status" value="1"/>
</dbReference>
<proteinExistence type="predicted"/>
<gene>
    <name evidence="2" type="ORF">BC739_006692</name>
</gene>
<comment type="caution">
    <text evidence="2">The sequence shown here is derived from an EMBL/GenBank/DDBJ whole genome shotgun (WGS) entry which is preliminary data.</text>
</comment>
<reference evidence="2 3" key="1">
    <citation type="submission" date="2020-08" db="EMBL/GenBank/DDBJ databases">
        <title>Genomic Encyclopedia of Archaeal and Bacterial Type Strains, Phase II (KMG-II): from individual species to whole genera.</title>
        <authorList>
            <person name="Goeker M."/>
        </authorList>
    </citation>
    <scope>NUCLEOTIDE SEQUENCE [LARGE SCALE GENOMIC DNA]</scope>
    <source>
        <strain evidence="2 3">DSM 43850</strain>
    </source>
</reference>
<protein>
    <recommendedName>
        <fullName evidence="1">C2H2-type domain-containing protein</fullName>
    </recommendedName>
</protein>
<dbReference type="EMBL" id="JACJID010000005">
    <property type="protein sequence ID" value="MBA8929474.1"/>
    <property type="molecule type" value="Genomic_DNA"/>
</dbReference>
<dbReference type="Proteomes" id="UP000517916">
    <property type="component" value="Unassembled WGS sequence"/>
</dbReference>
<dbReference type="InterPro" id="IPR013087">
    <property type="entry name" value="Znf_C2H2_type"/>
</dbReference>
<feature type="domain" description="C2H2-type" evidence="1">
    <location>
        <begin position="99"/>
        <end position="121"/>
    </location>
</feature>
<dbReference type="RefSeq" id="WP_182839390.1">
    <property type="nucleotide sequence ID" value="NZ_JACJID010000005.1"/>
</dbReference>
<evidence type="ECO:0000313" key="3">
    <source>
        <dbReference type="Proteomes" id="UP000517916"/>
    </source>
</evidence>